<proteinExistence type="inferred from homology"/>
<dbReference type="InterPro" id="IPR003439">
    <property type="entry name" value="ABC_transporter-like_ATP-bd"/>
</dbReference>
<keyword evidence="7" id="KW-1185">Reference proteome</keyword>
<dbReference type="KEGG" id="orn:DV701_06980"/>
<evidence type="ECO:0000259" key="5">
    <source>
        <dbReference type="PROSITE" id="PS50893"/>
    </source>
</evidence>
<reference evidence="6 7" key="1">
    <citation type="submission" date="2018-07" db="EMBL/GenBank/DDBJ databases">
        <title>Complete genome sequencing of Ornithinimicrobium sp. AMA3305.</title>
        <authorList>
            <person name="Bae J.-W."/>
        </authorList>
    </citation>
    <scope>NUCLEOTIDE SEQUENCE [LARGE SCALE GENOMIC DNA]</scope>
    <source>
        <strain evidence="6 7">AMA3305</strain>
    </source>
</reference>
<keyword evidence="4 6" id="KW-0067">ATP-binding</keyword>
<dbReference type="GO" id="GO:0016887">
    <property type="term" value="F:ATP hydrolysis activity"/>
    <property type="evidence" value="ECO:0007669"/>
    <property type="project" value="InterPro"/>
</dbReference>
<dbReference type="Proteomes" id="UP000253790">
    <property type="component" value="Chromosome"/>
</dbReference>
<evidence type="ECO:0000256" key="3">
    <source>
        <dbReference type="ARBA" id="ARBA00022741"/>
    </source>
</evidence>
<dbReference type="AlphaFoldDB" id="A0A345NLJ8"/>
<evidence type="ECO:0000313" key="7">
    <source>
        <dbReference type="Proteomes" id="UP000253790"/>
    </source>
</evidence>
<gene>
    <name evidence="6" type="ORF">DV701_06980</name>
</gene>
<feature type="domain" description="ABC transporter" evidence="5">
    <location>
        <begin position="2"/>
        <end position="234"/>
    </location>
</feature>
<keyword evidence="2" id="KW-0813">Transport</keyword>
<dbReference type="RefSeq" id="WP_114927671.1">
    <property type="nucleotide sequence ID" value="NZ_CP031229.1"/>
</dbReference>
<evidence type="ECO:0000313" key="6">
    <source>
        <dbReference type="EMBL" id="AXH95906.1"/>
    </source>
</evidence>
<protein>
    <submittedName>
        <fullName evidence="6">ATP-binding cassette domain-containing protein</fullName>
    </submittedName>
</protein>
<organism evidence="6 7">
    <name type="scientific">Ornithinimicrobium avium</name>
    <dbReference type="NCBI Taxonomy" id="2283195"/>
    <lineage>
        <taxon>Bacteria</taxon>
        <taxon>Bacillati</taxon>
        <taxon>Actinomycetota</taxon>
        <taxon>Actinomycetes</taxon>
        <taxon>Micrococcales</taxon>
        <taxon>Ornithinimicrobiaceae</taxon>
        <taxon>Ornithinimicrobium</taxon>
    </lineage>
</organism>
<dbReference type="SUPFAM" id="SSF52540">
    <property type="entry name" value="P-loop containing nucleoside triphosphate hydrolases"/>
    <property type="match status" value="1"/>
</dbReference>
<keyword evidence="3" id="KW-0547">Nucleotide-binding</keyword>
<evidence type="ECO:0000256" key="2">
    <source>
        <dbReference type="ARBA" id="ARBA00022448"/>
    </source>
</evidence>
<dbReference type="GO" id="GO:0005524">
    <property type="term" value="F:ATP binding"/>
    <property type="evidence" value="ECO:0007669"/>
    <property type="project" value="UniProtKB-KW"/>
</dbReference>
<dbReference type="EMBL" id="CP031229">
    <property type="protein sequence ID" value="AXH95906.1"/>
    <property type="molecule type" value="Genomic_DNA"/>
</dbReference>
<sequence>MLQADGVTVRRGGKVVIDDVSLQLPVGLTGLLGPNGAGKTTLMTVLAGMRRPARGSLTFDGERLSDQPDGGELAYFSKVGYLPQRFRLMGLKSCDDNVMYAAWARGVPKNMLAERTASVLAIVDLADRTDVRARALSGGMRQRLGIACALAHDPSVLLLDEPTVGLDPAQRASLRALLGELAETRTVLLSTHILEDLTPIAQRLVVLDHGKVRFAGQTGELSPHEEGTQGLESAYLRLVGG</sequence>
<accession>A0A345NLJ8</accession>
<comment type="similarity">
    <text evidence="1">Belongs to the ABC transporter superfamily.</text>
</comment>
<dbReference type="InterPro" id="IPR027417">
    <property type="entry name" value="P-loop_NTPase"/>
</dbReference>
<dbReference type="PANTHER" id="PTHR43335">
    <property type="entry name" value="ABC TRANSPORTER, ATP-BINDING PROTEIN"/>
    <property type="match status" value="1"/>
</dbReference>
<dbReference type="OrthoDB" id="9804819at2"/>
<dbReference type="Pfam" id="PF00005">
    <property type="entry name" value="ABC_tran"/>
    <property type="match status" value="1"/>
</dbReference>
<dbReference type="InterPro" id="IPR003593">
    <property type="entry name" value="AAA+_ATPase"/>
</dbReference>
<dbReference type="Gene3D" id="3.40.50.300">
    <property type="entry name" value="P-loop containing nucleotide triphosphate hydrolases"/>
    <property type="match status" value="1"/>
</dbReference>
<dbReference type="SMART" id="SM00382">
    <property type="entry name" value="AAA"/>
    <property type="match status" value="1"/>
</dbReference>
<dbReference type="InterPro" id="IPR017871">
    <property type="entry name" value="ABC_transporter-like_CS"/>
</dbReference>
<evidence type="ECO:0000256" key="1">
    <source>
        <dbReference type="ARBA" id="ARBA00005417"/>
    </source>
</evidence>
<dbReference type="PANTHER" id="PTHR43335:SF2">
    <property type="entry name" value="ABC TRANSPORTER, ATP-BINDING PROTEIN"/>
    <property type="match status" value="1"/>
</dbReference>
<dbReference type="PROSITE" id="PS00211">
    <property type="entry name" value="ABC_TRANSPORTER_1"/>
    <property type="match status" value="1"/>
</dbReference>
<dbReference type="PROSITE" id="PS50893">
    <property type="entry name" value="ABC_TRANSPORTER_2"/>
    <property type="match status" value="1"/>
</dbReference>
<name>A0A345NLJ8_9MICO</name>
<evidence type="ECO:0000256" key="4">
    <source>
        <dbReference type="ARBA" id="ARBA00022840"/>
    </source>
</evidence>